<comment type="caution">
    <text evidence="11">The sequence shown here is derived from an EMBL/GenBank/DDBJ whole genome shotgun (WGS) entry which is preliminary data.</text>
</comment>
<keyword evidence="5 10" id="KW-0812">Transmembrane</keyword>
<organism evidence="11 12">
    <name type="scientific">Candidatus Flavonifractor intestinipullorum</name>
    <dbReference type="NCBI Taxonomy" id="2838587"/>
    <lineage>
        <taxon>Bacteria</taxon>
        <taxon>Bacillati</taxon>
        <taxon>Bacillota</taxon>
        <taxon>Clostridia</taxon>
        <taxon>Eubacteriales</taxon>
        <taxon>Oscillospiraceae</taxon>
        <taxon>Flavonifractor</taxon>
    </lineage>
</organism>
<keyword evidence="9 10" id="KW-0472">Membrane</keyword>
<evidence type="ECO:0000256" key="1">
    <source>
        <dbReference type="ARBA" id="ARBA00004651"/>
    </source>
</evidence>
<dbReference type="Proteomes" id="UP000824208">
    <property type="component" value="Unassembled WGS sequence"/>
</dbReference>
<evidence type="ECO:0000256" key="4">
    <source>
        <dbReference type="ARBA" id="ARBA00022475"/>
    </source>
</evidence>
<keyword evidence="3 10" id="KW-0813">Transport</keyword>
<dbReference type="NCBIfam" id="TIGR00810">
    <property type="entry name" value="secG"/>
    <property type="match status" value="1"/>
</dbReference>
<evidence type="ECO:0000256" key="3">
    <source>
        <dbReference type="ARBA" id="ARBA00022448"/>
    </source>
</evidence>
<evidence type="ECO:0000256" key="7">
    <source>
        <dbReference type="ARBA" id="ARBA00022989"/>
    </source>
</evidence>
<reference evidence="11" key="2">
    <citation type="submission" date="2021-04" db="EMBL/GenBank/DDBJ databases">
        <authorList>
            <person name="Gilroy R."/>
        </authorList>
    </citation>
    <scope>NUCLEOTIDE SEQUENCE</scope>
    <source>
        <strain evidence="11">CHK189-11263</strain>
    </source>
</reference>
<feature type="transmembrane region" description="Helical" evidence="10">
    <location>
        <begin position="60"/>
        <end position="77"/>
    </location>
</feature>
<keyword evidence="8 10" id="KW-0811">Translocation</keyword>
<dbReference type="GO" id="GO:0009306">
    <property type="term" value="P:protein secretion"/>
    <property type="evidence" value="ECO:0007669"/>
    <property type="project" value="UniProtKB-UniRule"/>
</dbReference>
<protein>
    <recommendedName>
        <fullName evidence="10">Protein-export membrane protein SecG</fullName>
    </recommendedName>
</protein>
<dbReference type="GO" id="GO:0043952">
    <property type="term" value="P:protein transport by the Sec complex"/>
    <property type="evidence" value="ECO:0007669"/>
    <property type="project" value="TreeGrafter"/>
</dbReference>
<evidence type="ECO:0000256" key="8">
    <source>
        <dbReference type="ARBA" id="ARBA00023010"/>
    </source>
</evidence>
<dbReference type="Pfam" id="PF03840">
    <property type="entry name" value="SecG"/>
    <property type="match status" value="1"/>
</dbReference>
<evidence type="ECO:0000313" key="12">
    <source>
        <dbReference type="Proteomes" id="UP000824208"/>
    </source>
</evidence>
<evidence type="ECO:0000256" key="2">
    <source>
        <dbReference type="ARBA" id="ARBA00008445"/>
    </source>
</evidence>
<accession>A0A9D2S5G6</accession>
<dbReference type="PANTHER" id="PTHR34182:SF1">
    <property type="entry name" value="PROTEIN-EXPORT MEMBRANE PROTEIN SECG"/>
    <property type="match status" value="1"/>
</dbReference>
<comment type="similarity">
    <text evidence="2 10">Belongs to the SecG family.</text>
</comment>
<proteinExistence type="inferred from homology"/>
<evidence type="ECO:0000256" key="6">
    <source>
        <dbReference type="ARBA" id="ARBA00022927"/>
    </source>
</evidence>
<evidence type="ECO:0000256" key="9">
    <source>
        <dbReference type="ARBA" id="ARBA00023136"/>
    </source>
</evidence>
<dbReference type="PRINTS" id="PR01651">
    <property type="entry name" value="SECGEXPORT"/>
</dbReference>
<sequence>MEIPKLVLSILLVLIDLALIMVVMLQSGKSAGLSGAIAGVADTFMSKNKAKGWDAKLARWTKWVAIAFILVALILCLI</sequence>
<feature type="transmembrane region" description="Helical" evidence="10">
    <location>
        <begin position="7"/>
        <end position="25"/>
    </location>
</feature>
<evidence type="ECO:0000256" key="5">
    <source>
        <dbReference type="ARBA" id="ARBA00022692"/>
    </source>
</evidence>
<comment type="subcellular location">
    <subcellularLocation>
        <location evidence="1 10">Cell membrane</location>
        <topology evidence="1 10">Multi-pass membrane protein</topology>
    </subcellularLocation>
</comment>
<comment type="function">
    <text evidence="10">Involved in protein export. Participates in an early event of protein translocation.</text>
</comment>
<keyword evidence="7 10" id="KW-1133">Transmembrane helix</keyword>
<evidence type="ECO:0000313" key="11">
    <source>
        <dbReference type="EMBL" id="HJB57703.1"/>
    </source>
</evidence>
<keyword evidence="4 10" id="KW-1003">Cell membrane</keyword>
<evidence type="ECO:0000256" key="10">
    <source>
        <dbReference type="RuleBase" id="RU365087"/>
    </source>
</evidence>
<dbReference type="AlphaFoldDB" id="A0A9D2S5G6"/>
<dbReference type="GO" id="GO:0005886">
    <property type="term" value="C:plasma membrane"/>
    <property type="evidence" value="ECO:0007669"/>
    <property type="project" value="UniProtKB-SubCell"/>
</dbReference>
<dbReference type="GO" id="GO:0065002">
    <property type="term" value="P:intracellular protein transmembrane transport"/>
    <property type="evidence" value="ECO:0007669"/>
    <property type="project" value="TreeGrafter"/>
</dbReference>
<keyword evidence="6 10" id="KW-0653">Protein transport</keyword>
<dbReference type="GO" id="GO:0015450">
    <property type="term" value="F:protein-transporting ATPase activity"/>
    <property type="evidence" value="ECO:0007669"/>
    <property type="project" value="UniProtKB-UniRule"/>
</dbReference>
<reference evidence="11" key="1">
    <citation type="journal article" date="2021" name="PeerJ">
        <title>Extensive microbial diversity within the chicken gut microbiome revealed by metagenomics and culture.</title>
        <authorList>
            <person name="Gilroy R."/>
            <person name="Ravi A."/>
            <person name="Getino M."/>
            <person name="Pursley I."/>
            <person name="Horton D.L."/>
            <person name="Alikhan N.F."/>
            <person name="Baker D."/>
            <person name="Gharbi K."/>
            <person name="Hall N."/>
            <person name="Watson M."/>
            <person name="Adriaenssens E.M."/>
            <person name="Foster-Nyarko E."/>
            <person name="Jarju S."/>
            <person name="Secka A."/>
            <person name="Antonio M."/>
            <person name="Oren A."/>
            <person name="Chaudhuri R.R."/>
            <person name="La Ragione R."/>
            <person name="Hildebrand F."/>
            <person name="Pallen M.J."/>
        </authorList>
    </citation>
    <scope>NUCLEOTIDE SEQUENCE</scope>
    <source>
        <strain evidence="11">CHK189-11263</strain>
    </source>
</reference>
<dbReference type="InterPro" id="IPR004692">
    <property type="entry name" value="SecG"/>
</dbReference>
<dbReference type="PANTHER" id="PTHR34182">
    <property type="entry name" value="PROTEIN-EXPORT MEMBRANE PROTEIN SECG"/>
    <property type="match status" value="1"/>
</dbReference>
<name>A0A9D2S5G6_9FIRM</name>
<gene>
    <name evidence="11" type="primary">secG</name>
    <name evidence="11" type="ORF">H9714_09150</name>
</gene>
<dbReference type="EMBL" id="DWYC01000084">
    <property type="protein sequence ID" value="HJB57703.1"/>
    <property type="molecule type" value="Genomic_DNA"/>
</dbReference>